<dbReference type="Gene3D" id="3.40.50.1820">
    <property type="entry name" value="alpha/beta hydrolase"/>
    <property type="match status" value="1"/>
</dbReference>
<dbReference type="EMBL" id="JAMFTS010000001">
    <property type="protein sequence ID" value="KAJ4818633.1"/>
    <property type="molecule type" value="Genomic_DNA"/>
</dbReference>
<keyword evidence="2" id="KW-1185">Reference proteome</keyword>
<evidence type="ECO:0000313" key="1">
    <source>
        <dbReference type="EMBL" id="KAJ4818633.1"/>
    </source>
</evidence>
<organism evidence="1 2">
    <name type="scientific">Rhynchospora pubera</name>
    <dbReference type="NCBI Taxonomy" id="906938"/>
    <lineage>
        <taxon>Eukaryota</taxon>
        <taxon>Viridiplantae</taxon>
        <taxon>Streptophyta</taxon>
        <taxon>Embryophyta</taxon>
        <taxon>Tracheophyta</taxon>
        <taxon>Spermatophyta</taxon>
        <taxon>Magnoliopsida</taxon>
        <taxon>Liliopsida</taxon>
        <taxon>Poales</taxon>
        <taxon>Cyperaceae</taxon>
        <taxon>Cyperoideae</taxon>
        <taxon>Rhynchosporeae</taxon>
        <taxon>Rhynchospora</taxon>
    </lineage>
</organism>
<dbReference type="AlphaFoldDB" id="A0AAV8HTD1"/>
<dbReference type="InterPro" id="IPR050466">
    <property type="entry name" value="Carboxylest/Gibb_receptor"/>
</dbReference>
<dbReference type="PANTHER" id="PTHR23024">
    <property type="entry name" value="ARYLACETAMIDE DEACETYLASE"/>
    <property type="match status" value="1"/>
</dbReference>
<reference evidence="1" key="1">
    <citation type="submission" date="2022-08" db="EMBL/GenBank/DDBJ databases">
        <authorList>
            <person name="Marques A."/>
        </authorList>
    </citation>
    <scope>NUCLEOTIDE SEQUENCE</scope>
    <source>
        <strain evidence="1">RhyPub2mFocal</strain>
        <tissue evidence="1">Leaves</tissue>
    </source>
</reference>
<accession>A0AAV8HTD1</accession>
<sequence length="141" mass="16117">MDPDEEIHFQYFPVIRIYKNGCVERFLTQIIPASTDPATGVTSKDVVIDSSTGLWVRLYLPKHETLRKKLPVVVNYHGGAFLIRLAADQFSHNNLNRLVAEAKIVAVSVNYWLSKMFEKGTEEDELIFFSDIRTLACWAIL</sequence>
<evidence type="ECO:0000313" key="2">
    <source>
        <dbReference type="Proteomes" id="UP001140206"/>
    </source>
</evidence>
<dbReference type="Proteomes" id="UP001140206">
    <property type="component" value="Chromosome 1"/>
</dbReference>
<comment type="caution">
    <text evidence="1">The sequence shown here is derived from an EMBL/GenBank/DDBJ whole genome shotgun (WGS) entry which is preliminary data.</text>
</comment>
<dbReference type="InterPro" id="IPR029058">
    <property type="entry name" value="AB_hydrolase_fold"/>
</dbReference>
<proteinExistence type="predicted"/>
<protein>
    <submittedName>
        <fullName evidence="1">Alpha/beta-Hydrolases superfamily protein</fullName>
    </submittedName>
</protein>
<gene>
    <name evidence="1" type="ORF">LUZ62_031199</name>
</gene>
<name>A0AAV8HTD1_9POAL</name>
<dbReference type="PANTHER" id="PTHR23024:SF541">
    <property type="entry name" value="OS06G0214800 PROTEIN"/>
    <property type="match status" value="1"/>
</dbReference>
<dbReference type="SUPFAM" id="SSF53474">
    <property type="entry name" value="alpha/beta-Hydrolases"/>
    <property type="match status" value="1"/>
</dbReference>